<comment type="similarity">
    <text evidence="4">In the N-terminal section; belongs to the glycosyltransferase 51 family.</text>
</comment>
<comment type="subcellular location">
    <subcellularLocation>
        <location evidence="1">Cell membrane</location>
    </subcellularLocation>
</comment>
<evidence type="ECO:0000256" key="17">
    <source>
        <dbReference type="ARBA" id="ARBA00049902"/>
    </source>
</evidence>
<dbReference type="InterPro" id="IPR023346">
    <property type="entry name" value="Lysozyme-like_dom_sf"/>
</dbReference>
<evidence type="ECO:0000256" key="11">
    <source>
        <dbReference type="ARBA" id="ARBA00022960"/>
    </source>
</evidence>
<dbReference type="InterPro" id="IPR001264">
    <property type="entry name" value="Glyco_trans_51"/>
</dbReference>
<dbReference type="GO" id="GO:0006508">
    <property type="term" value="P:proteolysis"/>
    <property type="evidence" value="ECO:0007669"/>
    <property type="project" value="UniProtKB-KW"/>
</dbReference>
<evidence type="ECO:0000256" key="5">
    <source>
        <dbReference type="ARBA" id="ARBA00022475"/>
    </source>
</evidence>
<dbReference type="Gene3D" id="3.40.710.10">
    <property type="entry name" value="DD-peptidase/beta-lactamase superfamily"/>
    <property type="match status" value="1"/>
</dbReference>
<evidence type="ECO:0000256" key="10">
    <source>
        <dbReference type="ARBA" id="ARBA00022801"/>
    </source>
</evidence>
<protein>
    <submittedName>
        <fullName evidence="21">Uncharacterized protein</fullName>
    </submittedName>
</protein>
<dbReference type="AlphaFoldDB" id="A0A532UVT4"/>
<dbReference type="SUPFAM" id="SSF53955">
    <property type="entry name" value="Lysozyme-like"/>
    <property type="match status" value="1"/>
</dbReference>
<dbReference type="GO" id="GO:0008955">
    <property type="term" value="F:peptidoglycan glycosyltransferase activity"/>
    <property type="evidence" value="ECO:0007669"/>
    <property type="project" value="UniProtKB-EC"/>
</dbReference>
<evidence type="ECO:0000259" key="19">
    <source>
        <dbReference type="Pfam" id="PF00905"/>
    </source>
</evidence>
<evidence type="ECO:0000256" key="14">
    <source>
        <dbReference type="ARBA" id="ARBA00023268"/>
    </source>
</evidence>
<dbReference type="InterPro" id="IPR050396">
    <property type="entry name" value="Glycosyltr_51/Transpeptidase"/>
</dbReference>
<keyword evidence="18" id="KW-1133">Transmembrane helix</keyword>
<keyword evidence="10" id="KW-0378">Hydrolase</keyword>
<evidence type="ECO:0000256" key="3">
    <source>
        <dbReference type="ARBA" id="ARBA00007090"/>
    </source>
</evidence>
<accession>A0A532UVT4</accession>
<keyword evidence="7" id="KW-0645">Protease</keyword>
<evidence type="ECO:0000256" key="7">
    <source>
        <dbReference type="ARBA" id="ARBA00022670"/>
    </source>
</evidence>
<evidence type="ECO:0000259" key="20">
    <source>
        <dbReference type="Pfam" id="PF00912"/>
    </source>
</evidence>
<evidence type="ECO:0000256" key="15">
    <source>
        <dbReference type="ARBA" id="ARBA00023316"/>
    </source>
</evidence>
<dbReference type="GO" id="GO:0009252">
    <property type="term" value="P:peptidoglycan biosynthetic process"/>
    <property type="evidence" value="ECO:0007669"/>
    <property type="project" value="UniProtKB-KW"/>
</dbReference>
<comment type="catalytic activity">
    <reaction evidence="17">
        <text>[GlcNAc-(1-&gt;4)-Mur2Ac(oyl-L-Ala-gamma-D-Glu-L-Lys-D-Ala-D-Ala)](n)-di-trans,octa-cis-undecaprenyl diphosphate + beta-D-GlcNAc-(1-&gt;4)-Mur2Ac(oyl-L-Ala-gamma-D-Glu-L-Lys-D-Ala-D-Ala)-di-trans,octa-cis-undecaprenyl diphosphate = [GlcNAc-(1-&gt;4)-Mur2Ac(oyl-L-Ala-gamma-D-Glu-L-Lys-D-Ala-D-Ala)](n+1)-di-trans,octa-cis-undecaprenyl diphosphate + di-trans,octa-cis-undecaprenyl diphosphate + H(+)</text>
        <dbReference type="Rhea" id="RHEA:23708"/>
        <dbReference type="Rhea" id="RHEA-COMP:9602"/>
        <dbReference type="Rhea" id="RHEA-COMP:9603"/>
        <dbReference type="ChEBI" id="CHEBI:15378"/>
        <dbReference type="ChEBI" id="CHEBI:58405"/>
        <dbReference type="ChEBI" id="CHEBI:60033"/>
        <dbReference type="ChEBI" id="CHEBI:78435"/>
        <dbReference type="EC" id="2.4.99.28"/>
    </reaction>
</comment>
<dbReference type="InterPro" id="IPR001460">
    <property type="entry name" value="PCN-bd_Tpept"/>
</dbReference>
<comment type="caution">
    <text evidence="21">The sequence shown here is derived from an EMBL/GenBank/DDBJ whole genome shotgun (WGS) entry which is preliminary data.</text>
</comment>
<name>A0A532UVT4_UNCL8</name>
<dbReference type="GO" id="GO:0005886">
    <property type="term" value="C:plasma membrane"/>
    <property type="evidence" value="ECO:0007669"/>
    <property type="project" value="UniProtKB-SubCell"/>
</dbReference>
<keyword evidence="18" id="KW-0812">Transmembrane</keyword>
<keyword evidence="8" id="KW-0328">Glycosyltransferase</keyword>
<feature type="domain" description="Penicillin-binding protein transpeptidase" evidence="19">
    <location>
        <begin position="384"/>
        <end position="637"/>
    </location>
</feature>
<dbReference type="GO" id="GO:0008658">
    <property type="term" value="F:penicillin binding"/>
    <property type="evidence" value="ECO:0007669"/>
    <property type="project" value="InterPro"/>
</dbReference>
<keyword evidence="15" id="KW-0961">Cell wall biogenesis/degradation</keyword>
<evidence type="ECO:0000313" key="22">
    <source>
        <dbReference type="Proteomes" id="UP000319619"/>
    </source>
</evidence>
<dbReference type="EMBL" id="NJBN01000008">
    <property type="protein sequence ID" value="TKJ39048.1"/>
    <property type="molecule type" value="Genomic_DNA"/>
</dbReference>
<feature type="domain" description="Glycosyl transferase family 51" evidence="20">
    <location>
        <begin position="73"/>
        <end position="245"/>
    </location>
</feature>
<evidence type="ECO:0000256" key="9">
    <source>
        <dbReference type="ARBA" id="ARBA00022679"/>
    </source>
</evidence>
<sequence length="725" mass="81682">MELSNNKNSTDSSFFLSLLKKTGKLILWSALLTLIFATAFSVYLAFLARDLPSLEQLEHYDPRLTTTVLSADGKVIKELFTQRRIYVPYDQLPQDLTQSILVTEDHRFYDHWGMNMARTLRAAAINFTSMSIRQGASTITQQLARNLYLSFEQTYSRKLKEALTALQIERTYSKREILEMYLTQSYFGHGAYGIEAAAQRYFNKCAEDLNLQESALLVAQLKAPSHYSPFKKPESAKGRRNLILSLLRNSGYLTSAQYERVANAPLGVQIERKDDHRNVAPYYSEMVRIQLEELGEEIGFDYYKDGLTIYTTLDSRLQFCAEEAVKGHLDTLQAKFWHKFVSKDVPKLIKEKYPDFSEEEITDLLADSTALDSIFADQCRIQVAFVVLDPASGRILSLIGGRNFDESKFNRAVQAIRQPGSVFKAFVYSTAIDNGYPPTYQLLNQDVVVHMPDGSRWTPPNYDHSRGGMTTLRRGLKKSLNLVTVRLVQEIVHPRDVVRYARQMGITTRLDAVDAIALGSSGVLPIELTAAYGAYANRGVHCQPFAIVRIANREGDVLYEHTLKRRVALSEETAYIMTDMLRSVMVGGTGVSARYKYGFNRPSGGKTGTTNDYTDAWFVGFTPQLVAGVWVGLDDPAISLGEGQSGARAALPIWATFMKTAYDTLKWEVADFVIPTGIVKMEICADSNQKARDFCPNIIEEVFRIEDAPMEMCPVHTGFSHSDEW</sequence>
<evidence type="ECO:0000256" key="13">
    <source>
        <dbReference type="ARBA" id="ARBA00023136"/>
    </source>
</evidence>
<keyword evidence="13 18" id="KW-0472">Membrane</keyword>
<dbReference type="FunFam" id="1.10.3810.10:FF:000001">
    <property type="entry name" value="Penicillin-binding protein 1A"/>
    <property type="match status" value="1"/>
</dbReference>
<dbReference type="PANTHER" id="PTHR32282">
    <property type="entry name" value="BINDING PROTEIN TRANSPEPTIDASE, PUTATIVE-RELATED"/>
    <property type="match status" value="1"/>
</dbReference>
<evidence type="ECO:0000313" key="21">
    <source>
        <dbReference type="EMBL" id="TKJ39048.1"/>
    </source>
</evidence>
<keyword evidence="5" id="KW-1003">Cell membrane</keyword>
<evidence type="ECO:0000256" key="4">
    <source>
        <dbReference type="ARBA" id="ARBA00007739"/>
    </source>
</evidence>
<dbReference type="GO" id="GO:0030288">
    <property type="term" value="C:outer membrane-bounded periplasmic space"/>
    <property type="evidence" value="ECO:0007669"/>
    <property type="project" value="TreeGrafter"/>
</dbReference>
<dbReference type="Proteomes" id="UP000319619">
    <property type="component" value="Unassembled WGS sequence"/>
</dbReference>
<feature type="transmembrane region" description="Helical" evidence="18">
    <location>
        <begin position="25"/>
        <end position="46"/>
    </location>
</feature>
<dbReference type="Pfam" id="PF00905">
    <property type="entry name" value="Transpeptidase"/>
    <property type="match status" value="1"/>
</dbReference>
<organism evidence="21 22">
    <name type="scientific">candidate division LCP-89 bacterium B3_LCP</name>
    <dbReference type="NCBI Taxonomy" id="2012998"/>
    <lineage>
        <taxon>Bacteria</taxon>
        <taxon>Pseudomonadati</taxon>
        <taxon>Bacteria division LCP-89</taxon>
    </lineage>
</organism>
<dbReference type="NCBIfam" id="TIGR02074">
    <property type="entry name" value="PBP_1a_fam"/>
    <property type="match status" value="1"/>
</dbReference>
<proteinExistence type="inferred from homology"/>
<evidence type="ECO:0000256" key="12">
    <source>
        <dbReference type="ARBA" id="ARBA00022984"/>
    </source>
</evidence>
<gene>
    <name evidence="21" type="ORF">CEE37_11530</name>
</gene>
<dbReference type="SUPFAM" id="SSF56601">
    <property type="entry name" value="beta-lactamase/transpeptidase-like"/>
    <property type="match status" value="1"/>
</dbReference>
<dbReference type="InterPro" id="IPR036950">
    <property type="entry name" value="PBP_transglycosylase"/>
</dbReference>
<dbReference type="Pfam" id="PF00912">
    <property type="entry name" value="Transgly"/>
    <property type="match status" value="1"/>
</dbReference>
<dbReference type="GO" id="GO:0071555">
    <property type="term" value="P:cell wall organization"/>
    <property type="evidence" value="ECO:0007669"/>
    <property type="project" value="UniProtKB-KW"/>
</dbReference>
<keyword evidence="12" id="KW-0573">Peptidoglycan synthesis</keyword>
<keyword evidence="9" id="KW-0808">Transferase</keyword>
<comment type="pathway">
    <text evidence="2">Cell wall biogenesis; peptidoglycan biosynthesis.</text>
</comment>
<keyword evidence="14" id="KW-0511">Multifunctional enzyme</keyword>
<dbReference type="GO" id="GO:0009002">
    <property type="term" value="F:serine-type D-Ala-D-Ala carboxypeptidase activity"/>
    <property type="evidence" value="ECO:0007669"/>
    <property type="project" value="UniProtKB-EC"/>
</dbReference>
<evidence type="ECO:0000256" key="16">
    <source>
        <dbReference type="ARBA" id="ARBA00034000"/>
    </source>
</evidence>
<evidence type="ECO:0000256" key="18">
    <source>
        <dbReference type="SAM" id="Phobius"/>
    </source>
</evidence>
<keyword evidence="11" id="KW-0133">Cell shape</keyword>
<evidence type="ECO:0000256" key="2">
    <source>
        <dbReference type="ARBA" id="ARBA00004752"/>
    </source>
</evidence>
<evidence type="ECO:0000256" key="8">
    <source>
        <dbReference type="ARBA" id="ARBA00022676"/>
    </source>
</evidence>
<dbReference type="InterPro" id="IPR012338">
    <property type="entry name" value="Beta-lactam/transpept-like"/>
</dbReference>
<comment type="catalytic activity">
    <reaction evidence="16">
        <text>Preferential cleavage: (Ac)2-L-Lys-D-Ala-|-D-Ala. Also transpeptidation of peptidyl-alanyl moieties that are N-acyl substituents of D-alanine.</text>
        <dbReference type="EC" id="3.4.16.4"/>
    </reaction>
</comment>
<keyword evidence="6" id="KW-0121">Carboxypeptidase</keyword>
<dbReference type="PANTHER" id="PTHR32282:SF11">
    <property type="entry name" value="PENICILLIN-BINDING PROTEIN 1B"/>
    <property type="match status" value="1"/>
</dbReference>
<dbReference type="Gene3D" id="1.10.3810.10">
    <property type="entry name" value="Biosynthetic peptidoglycan transglycosylase-like"/>
    <property type="match status" value="1"/>
</dbReference>
<dbReference type="GO" id="GO:0008360">
    <property type="term" value="P:regulation of cell shape"/>
    <property type="evidence" value="ECO:0007669"/>
    <property type="project" value="UniProtKB-KW"/>
</dbReference>
<comment type="similarity">
    <text evidence="3">In the C-terminal section; belongs to the transpeptidase family.</text>
</comment>
<reference evidence="21 22" key="1">
    <citation type="submission" date="2017-06" db="EMBL/GenBank/DDBJ databases">
        <title>Novel microbial phyla capable of carbon fixation and sulfur reduction in deep-sea sediments.</title>
        <authorList>
            <person name="Huang J."/>
            <person name="Baker B."/>
            <person name="Wang Y."/>
        </authorList>
    </citation>
    <scope>NUCLEOTIDE SEQUENCE [LARGE SCALE GENOMIC DNA]</scope>
    <source>
        <strain evidence="21">B3_LCP</strain>
    </source>
</reference>
<evidence type="ECO:0000256" key="1">
    <source>
        <dbReference type="ARBA" id="ARBA00004236"/>
    </source>
</evidence>
<evidence type="ECO:0000256" key="6">
    <source>
        <dbReference type="ARBA" id="ARBA00022645"/>
    </source>
</evidence>